<dbReference type="InterPro" id="IPR050428">
    <property type="entry name" value="TCS_sensor_his_kinase"/>
</dbReference>
<sequence>MLGLYTFSHYQISNHREQLLQQQQNLLQNIVTGLFSEGQMLKDTISMPEEVSYGELNNPNANLVGIVCNQDTKAMLWRSRSASHVDINGTACTRLVNVMGEKVSQLVTLNIDGIESRYGELKINKEPVIIQLVQLQRSRNNYTTRYVIAVAKDAQDLEQAMMQFKQKVLRRSVMMFCFFTALFYLTIHWSLSSLTRLTRELKSIKEGKRDALSKQYEPELQGLTSALNQLLHSEREQKMRYQHSMNDLAHSLKTRLALLKAVSDETNSSNEAINFALNEQISQMDQIVHYQLRRAVSGRQNITGKPIAIAPEITKLINTLDKVYRHKKIRFVFNDPNNAIFFGQQDDLLELMGNLLDNACKFTLSLVSITASFNKVQGLTIIVEDDGLGIDTAIRDKILQRGVRADSSGGQGIGLAVSNEIIHSYAGKIEIFDSELGGAGFLLHFPND</sequence>
<evidence type="ECO:0000256" key="2">
    <source>
        <dbReference type="ARBA" id="ARBA00004370"/>
    </source>
</evidence>
<reference evidence="12 13" key="1">
    <citation type="journal article" date="2022" name="Environ. Microbiol. Rep.">
        <title>Eco-phylogenetic analyses reveal divergent evolution of vitamin B12 metabolism in the marine bacterial family 'Psychromonadaceae'.</title>
        <authorList>
            <person name="Jin X."/>
            <person name="Yang Y."/>
            <person name="Cao H."/>
            <person name="Gao B."/>
            <person name="Zhao Z."/>
        </authorList>
    </citation>
    <scope>NUCLEOTIDE SEQUENCE [LARGE SCALE GENOMIC DNA]</scope>
    <source>
        <strain evidence="12 13">MKS20</strain>
    </source>
</reference>
<dbReference type="InterPro" id="IPR004358">
    <property type="entry name" value="Sig_transdc_His_kin-like_C"/>
</dbReference>
<dbReference type="PRINTS" id="PR00344">
    <property type="entry name" value="BCTRLSENSOR"/>
</dbReference>
<dbReference type="RefSeq" id="WP_233051391.1">
    <property type="nucleotide sequence ID" value="NZ_JAIMJA010000002.1"/>
</dbReference>
<accession>A0ABS8W6H6</accession>
<organism evidence="12 13">
    <name type="scientific">Motilimonas cestriensis</name>
    <dbReference type="NCBI Taxonomy" id="2742685"/>
    <lineage>
        <taxon>Bacteria</taxon>
        <taxon>Pseudomonadati</taxon>
        <taxon>Pseudomonadota</taxon>
        <taxon>Gammaproteobacteria</taxon>
        <taxon>Alteromonadales</taxon>
        <taxon>Alteromonadales genera incertae sedis</taxon>
        <taxon>Motilimonas</taxon>
    </lineage>
</organism>
<evidence type="ECO:0000256" key="8">
    <source>
        <dbReference type="ARBA" id="ARBA00022989"/>
    </source>
</evidence>
<protein>
    <recommendedName>
        <fullName evidence="3">histidine kinase</fullName>
        <ecNumber evidence="3">2.7.13.3</ecNumber>
    </recommendedName>
</protein>
<dbReference type="PROSITE" id="PS50109">
    <property type="entry name" value="HIS_KIN"/>
    <property type="match status" value="1"/>
</dbReference>
<dbReference type="Gene3D" id="3.30.565.10">
    <property type="entry name" value="Histidine kinase-like ATPase, C-terminal domain"/>
    <property type="match status" value="1"/>
</dbReference>
<evidence type="ECO:0000256" key="3">
    <source>
        <dbReference type="ARBA" id="ARBA00012438"/>
    </source>
</evidence>
<dbReference type="SMART" id="SM00387">
    <property type="entry name" value="HATPase_c"/>
    <property type="match status" value="1"/>
</dbReference>
<dbReference type="EMBL" id="JAIMJA010000002">
    <property type="protein sequence ID" value="MCE2593813.1"/>
    <property type="molecule type" value="Genomic_DNA"/>
</dbReference>
<keyword evidence="9 10" id="KW-0472">Membrane</keyword>
<feature type="transmembrane region" description="Helical" evidence="10">
    <location>
        <begin position="172"/>
        <end position="191"/>
    </location>
</feature>
<comment type="caution">
    <text evidence="12">The sequence shown here is derived from an EMBL/GenBank/DDBJ whole genome shotgun (WGS) entry which is preliminary data.</text>
</comment>
<evidence type="ECO:0000313" key="12">
    <source>
        <dbReference type="EMBL" id="MCE2593813.1"/>
    </source>
</evidence>
<dbReference type="InterPro" id="IPR005467">
    <property type="entry name" value="His_kinase_dom"/>
</dbReference>
<dbReference type="PANTHER" id="PTHR45436:SF4">
    <property type="entry name" value="SENSOR PROTEIN PHOQ"/>
    <property type="match status" value="1"/>
</dbReference>
<proteinExistence type="predicted"/>
<name>A0ABS8W6H6_9GAMM</name>
<keyword evidence="7 12" id="KW-0418">Kinase</keyword>
<dbReference type="GO" id="GO:0016301">
    <property type="term" value="F:kinase activity"/>
    <property type="evidence" value="ECO:0007669"/>
    <property type="project" value="UniProtKB-KW"/>
</dbReference>
<evidence type="ECO:0000256" key="1">
    <source>
        <dbReference type="ARBA" id="ARBA00000085"/>
    </source>
</evidence>
<comment type="subcellular location">
    <subcellularLocation>
        <location evidence="2">Membrane</location>
    </subcellularLocation>
</comment>
<dbReference type="InterPro" id="IPR036890">
    <property type="entry name" value="HATPase_C_sf"/>
</dbReference>
<dbReference type="Proteomes" id="UP001201273">
    <property type="component" value="Unassembled WGS sequence"/>
</dbReference>
<keyword evidence="4" id="KW-0597">Phosphoprotein</keyword>
<evidence type="ECO:0000313" key="13">
    <source>
        <dbReference type="Proteomes" id="UP001201273"/>
    </source>
</evidence>
<keyword evidence="8 10" id="KW-1133">Transmembrane helix</keyword>
<evidence type="ECO:0000256" key="10">
    <source>
        <dbReference type="SAM" id="Phobius"/>
    </source>
</evidence>
<feature type="domain" description="Histidine kinase" evidence="11">
    <location>
        <begin position="247"/>
        <end position="448"/>
    </location>
</feature>
<dbReference type="SUPFAM" id="SSF55874">
    <property type="entry name" value="ATPase domain of HSP90 chaperone/DNA topoisomerase II/histidine kinase"/>
    <property type="match status" value="1"/>
</dbReference>
<gene>
    <name evidence="12" type="ORF">K6Y31_03185</name>
</gene>
<dbReference type="Pfam" id="PF02518">
    <property type="entry name" value="HATPase_c"/>
    <property type="match status" value="1"/>
</dbReference>
<evidence type="ECO:0000256" key="9">
    <source>
        <dbReference type="ARBA" id="ARBA00023136"/>
    </source>
</evidence>
<dbReference type="InterPro" id="IPR003594">
    <property type="entry name" value="HATPase_dom"/>
</dbReference>
<dbReference type="EC" id="2.7.13.3" evidence="3"/>
<dbReference type="PANTHER" id="PTHR45436">
    <property type="entry name" value="SENSOR HISTIDINE KINASE YKOH"/>
    <property type="match status" value="1"/>
</dbReference>
<keyword evidence="13" id="KW-1185">Reference proteome</keyword>
<evidence type="ECO:0000256" key="4">
    <source>
        <dbReference type="ARBA" id="ARBA00022553"/>
    </source>
</evidence>
<evidence type="ECO:0000256" key="6">
    <source>
        <dbReference type="ARBA" id="ARBA00022692"/>
    </source>
</evidence>
<evidence type="ECO:0000259" key="11">
    <source>
        <dbReference type="PROSITE" id="PS50109"/>
    </source>
</evidence>
<evidence type="ECO:0000256" key="7">
    <source>
        <dbReference type="ARBA" id="ARBA00022777"/>
    </source>
</evidence>
<evidence type="ECO:0000256" key="5">
    <source>
        <dbReference type="ARBA" id="ARBA00022679"/>
    </source>
</evidence>
<comment type="catalytic activity">
    <reaction evidence="1">
        <text>ATP + protein L-histidine = ADP + protein N-phospho-L-histidine.</text>
        <dbReference type="EC" id="2.7.13.3"/>
    </reaction>
</comment>
<keyword evidence="5" id="KW-0808">Transferase</keyword>
<keyword evidence="6 10" id="KW-0812">Transmembrane</keyword>